<dbReference type="InterPro" id="IPR001753">
    <property type="entry name" value="Enoyl-CoA_hydra/iso"/>
</dbReference>
<sequence>MTQFDFIQKDTENSVCTLTLNRPDKHNAFNEQVIFELKCALQQADKEENNRVIIIKAEGSNFCAGADLNWMKRMAEFTREENEADALAFADLLQLLSRLSKPTIALIQGRVMGGGVGLVACCDIAIAVKDAQFCFSEVKLGLVPATIAPYIIRSIGYSSARRYFLTAEVFNAVAAEKIGLIHQVINEKTELLSTGHHFAELIIKNGPHALSIAKQLLNDLCPITENIVSQTADLLANIRTSPEAREGIQKFLKGKI</sequence>
<comment type="similarity">
    <text evidence="1">Belongs to the enoyl-CoA hydratase/isomerase family.</text>
</comment>
<keyword evidence="2" id="KW-0456">Lyase</keyword>
<dbReference type="AlphaFoldDB" id="A9KCE7"/>
<dbReference type="PANTHER" id="PTHR42964:SF1">
    <property type="entry name" value="POLYKETIDE BIOSYNTHESIS ENOYL-COA HYDRATASE PKSH-RELATED"/>
    <property type="match status" value="1"/>
</dbReference>
<proteinExistence type="inferred from homology"/>
<evidence type="ECO:0000256" key="1">
    <source>
        <dbReference type="ARBA" id="ARBA00005254"/>
    </source>
</evidence>
<organism evidence="2 3">
    <name type="scientific">Coxiella burnetii (strain Dugway 5J108-111)</name>
    <dbReference type="NCBI Taxonomy" id="434922"/>
    <lineage>
        <taxon>Bacteria</taxon>
        <taxon>Pseudomonadati</taxon>
        <taxon>Pseudomonadota</taxon>
        <taxon>Gammaproteobacteria</taxon>
        <taxon>Legionellales</taxon>
        <taxon>Coxiellaceae</taxon>
        <taxon>Coxiella</taxon>
    </lineage>
</organism>
<dbReference type="Gene3D" id="3.90.226.10">
    <property type="entry name" value="2-enoyl-CoA Hydratase, Chain A, domain 1"/>
    <property type="match status" value="1"/>
</dbReference>
<dbReference type="EMBL" id="CP000733">
    <property type="protein sequence ID" value="ABS78077.1"/>
    <property type="molecule type" value="Genomic_DNA"/>
</dbReference>
<dbReference type="HOGENOM" id="CLU_009834_7_3_6"/>
<protein>
    <submittedName>
        <fullName evidence="2">Methylglutaconyl-CoA hydratase</fullName>
        <ecNumber evidence="2">4.2.1.18</ecNumber>
    </submittedName>
</protein>
<dbReference type="PANTHER" id="PTHR42964">
    <property type="entry name" value="ENOYL-COA HYDRATASE"/>
    <property type="match status" value="1"/>
</dbReference>
<dbReference type="InterPro" id="IPR051683">
    <property type="entry name" value="Enoyl-CoA_Hydratase/Isomerase"/>
</dbReference>
<dbReference type="InterPro" id="IPR029045">
    <property type="entry name" value="ClpP/crotonase-like_dom_sf"/>
</dbReference>
<dbReference type="GO" id="GO:0008300">
    <property type="term" value="P:isoprenoid catabolic process"/>
    <property type="evidence" value="ECO:0007669"/>
    <property type="project" value="TreeGrafter"/>
</dbReference>
<dbReference type="Proteomes" id="UP000008555">
    <property type="component" value="Chromosome"/>
</dbReference>
<reference evidence="2 3" key="1">
    <citation type="journal article" date="2009" name="Infect. Immun.">
        <title>Comparative genomics reveal extensive transposon-mediated genomic plasticity and diversity among potential effector proteins within the genus Coxiella.</title>
        <authorList>
            <person name="Beare P.A."/>
            <person name="Unsworth N."/>
            <person name="Andoh M."/>
            <person name="Voth D.E."/>
            <person name="Omsland A."/>
            <person name="Gilk S.D."/>
            <person name="Williams K.P."/>
            <person name="Sobral B.W."/>
            <person name="Kupko J.J.III."/>
            <person name="Porcella S.F."/>
            <person name="Samuel J.E."/>
            <person name="Heinzen R.A."/>
        </authorList>
    </citation>
    <scope>NUCLEOTIDE SEQUENCE [LARGE SCALE GENOMIC DNA]</scope>
    <source>
        <strain evidence="2 3">Dugway 5J108-111</strain>
    </source>
</reference>
<dbReference type="RefSeq" id="WP_005768560.1">
    <property type="nucleotide sequence ID" value="NC_009727.1"/>
</dbReference>
<dbReference type="GO" id="GO:0004490">
    <property type="term" value="F:methylglutaconyl-CoA hydratase activity"/>
    <property type="evidence" value="ECO:0007669"/>
    <property type="project" value="UniProtKB-EC"/>
</dbReference>
<evidence type="ECO:0000313" key="2">
    <source>
        <dbReference type="EMBL" id="ABS78077.1"/>
    </source>
</evidence>
<dbReference type="Pfam" id="PF00378">
    <property type="entry name" value="ECH_1"/>
    <property type="match status" value="1"/>
</dbReference>
<accession>A9KCE7</accession>
<dbReference type="SUPFAM" id="SSF52096">
    <property type="entry name" value="ClpP/crotonase"/>
    <property type="match status" value="1"/>
</dbReference>
<name>A9KCE7_COXBN</name>
<dbReference type="CDD" id="cd06558">
    <property type="entry name" value="crotonase-like"/>
    <property type="match status" value="1"/>
</dbReference>
<evidence type="ECO:0000313" key="3">
    <source>
        <dbReference type="Proteomes" id="UP000008555"/>
    </source>
</evidence>
<gene>
    <name evidence="2" type="ordered locus">CBUD_1071</name>
</gene>
<dbReference type="EC" id="4.2.1.18" evidence="2"/>
<dbReference type="KEGG" id="cbd:CBUD_1071"/>